<dbReference type="EMBL" id="JBIGHX010000002">
    <property type="protein sequence ID" value="MFG6460941.1"/>
    <property type="molecule type" value="Genomic_DNA"/>
</dbReference>
<dbReference type="Gene3D" id="1.10.287.950">
    <property type="entry name" value="Methyl-accepting chemotaxis protein"/>
    <property type="match status" value="1"/>
</dbReference>
<comment type="caution">
    <text evidence="5">The sequence shown here is derived from an EMBL/GenBank/DDBJ whole genome shotgun (WGS) entry which is preliminary data.</text>
</comment>
<sequence length="428" mass="45808">MDSDPHVIKNRPALSAWGGPLARQGARLLGAGLGIALVAYALQGLPGCQAAGVPLAWAAGGALAGWQLRRWQERRRSADPRGQHPEAAGVVAQDISTLQQAFAVLGQQVNATIQTSETAVMAIGDRLSRVHDRSLDLRQRVVDAVARSEQLSASSLAQSQHHATAVAQLATHQQSFERTRLDFLARVRNSADQVRHLAPLAELISDIARQTNMLAINAAIEAARAGNEGSGFKVVAAEVRRLSTQTADAAQQVTDGIQQAAMAIEREAAQLETEVSDSPAAQLGEIALHIQAMSQTLSEVVPYLGQLSAEMDLGIADMSSDIVDILGHMQFQDINRQLLEQINNALASLSSHFSQLYQLIDGQAPPPPLLLEELLQRWTQDYVMHAQRVAHVLAVAGPRGNVVPLHGAAADEAPMQLAVANGPRIELF</sequence>
<evidence type="ECO:0000256" key="2">
    <source>
        <dbReference type="ARBA" id="ARBA00029447"/>
    </source>
</evidence>
<evidence type="ECO:0000256" key="1">
    <source>
        <dbReference type="ARBA" id="ARBA00022500"/>
    </source>
</evidence>
<gene>
    <name evidence="5" type="ORF">ACG04Q_05105</name>
</gene>
<evidence type="ECO:0000259" key="4">
    <source>
        <dbReference type="PROSITE" id="PS50111"/>
    </source>
</evidence>
<evidence type="ECO:0000256" key="3">
    <source>
        <dbReference type="PROSITE-ProRule" id="PRU00284"/>
    </source>
</evidence>
<organism evidence="5 6">
    <name type="scientific">Pelomonas lactea</name>
    <dbReference type="NCBI Taxonomy" id="3299030"/>
    <lineage>
        <taxon>Bacteria</taxon>
        <taxon>Pseudomonadati</taxon>
        <taxon>Pseudomonadota</taxon>
        <taxon>Betaproteobacteria</taxon>
        <taxon>Burkholderiales</taxon>
        <taxon>Sphaerotilaceae</taxon>
        <taxon>Roseateles</taxon>
    </lineage>
</organism>
<keyword evidence="1" id="KW-0145">Chemotaxis</keyword>
<dbReference type="InterPro" id="IPR017756">
    <property type="entry name" value="TM_Gly-Cys-Arg_CS"/>
</dbReference>
<dbReference type="SUPFAM" id="SSF58104">
    <property type="entry name" value="Methyl-accepting chemotaxis protein (MCP) signaling domain"/>
    <property type="match status" value="1"/>
</dbReference>
<keyword evidence="6" id="KW-1185">Reference proteome</keyword>
<reference evidence="5 6" key="1">
    <citation type="submission" date="2024-08" db="EMBL/GenBank/DDBJ databases">
        <authorList>
            <person name="Lu H."/>
        </authorList>
    </citation>
    <scope>NUCLEOTIDE SEQUENCE [LARGE SCALE GENOMIC DNA]</scope>
    <source>
        <strain evidence="5 6">DXS20W</strain>
    </source>
</reference>
<feature type="domain" description="Methyl-accepting transducer" evidence="4">
    <location>
        <begin position="139"/>
        <end position="350"/>
    </location>
</feature>
<dbReference type="InterPro" id="IPR004089">
    <property type="entry name" value="MCPsignal_dom"/>
</dbReference>
<keyword evidence="3" id="KW-0807">Transducer</keyword>
<dbReference type="RefSeq" id="WP_394509792.1">
    <property type="nucleotide sequence ID" value="NZ_JBIGHX010000002.1"/>
</dbReference>
<accession>A0ABW7GG63</accession>
<evidence type="ECO:0000313" key="6">
    <source>
        <dbReference type="Proteomes" id="UP001606302"/>
    </source>
</evidence>
<dbReference type="Proteomes" id="UP001606302">
    <property type="component" value="Unassembled WGS sequence"/>
</dbReference>
<evidence type="ECO:0000313" key="5">
    <source>
        <dbReference type="EMBL" id="MFG6460941.1"/>
    </source>
</evidence>
<dbReference type="PANTHER" id="PTHR43531:SF11">
    <property type="entry name" value="METHYL-ACCEPTING CHEMOTAXIS PROTEIN 3"/>
    <property type="match status" value="1"/>
</dbReference>
<dbReference type="InterPro" id="IPR051310">
    <property type="entry name" value="MCP_chemotaxis"/>
</dbReference>
<proteinExistence type="inferred from homology"/>
<dbReference type="SMART" id="SM00283">
    <property type="entry name" value="MA"/>
    <property type="match status" value="1"/>
</dbReference>
<dbReference type="Pfam" id="PF00015">
    <property type="entry name" value="MCPsignal"/>
    <property type="match status" value="1"/>
</dbReference>
<protein>
    <submittedName>
        <fullName evidence="5">Methyl-accepting chemotaxis protein</fullName>
    </submittedName>
</protein>
<dbReference type="NCBIfam" id="TIGR03382">
    <property type="entry name" value="GC_trans_RRR"/>
    <property type="match status" value="1"/>
</dbReference>
<dbReference type="PROSITE" id="PS50111">
    <property type="entry name" value="CHEMOTAXIS_TRANSDUC_2"/>
    <property type="match status" value="1"/>
</dbReference>
<dbReference type="PANTHER" id="PTHR43531">
    <property type="entry name" value="PROTEIN ICFG"/>
    <property type="match status" value="1"/>
</dbReference>
<name>A0ABW7GG63_9BURK</name>
<comment type="similarity">
    <text evidence="2">Belongs to the methyl-accepting chemotaxis (MCP) protein family.</text>
</comment>